<evidence type="ECO:0000256" key="2">
    <source>
        <dbReference type="SAM" id="SignalP"/>
    </source>
</evidence>
<dbReference type="InterPro" id="IPR042100">
    <property type="entry name" value="Bug_dom1"/>
</dbReference>
<dbReference type="PANTHER" id="PTHR42928">
    <property type="entry name" value="TRICARBOXYLATE-BINDING PROTEIN"/>
    <property type="match status" value="1"/>
</dbReference>
<dbReference type="Gene3D" id="3.40.190.10">
    <property type="entry name" value="Periplasmic binding protein-like II"/>
    <property type="match status" value="1"/>
</dbReference>
<keyword evidence="4" id="KW-1185">Reference proteome</keyword>
<evidence type="ECO:0000313" key="3">
    <source>
        <dbReference type="EMBL" id="MBW6397315.1"/>
    </source>
</evidence>
<dbReference type="PANTHER" id="PTHR42928:SF5">
    <property type="entry name" value="BLR1237 PROTEIN"/>
    <property type="match status" value="1"/>
</dbReference>
<proteinExistence type="inferred from homology"/>
<organism evidence="3 4">
    <name type="scientific">Roseomonas alba</name>
    <dbReference type="NCBI Taxonomy" id="2846776"/>
    <lineage>
        <taxon>Bacteria</taxon>
        <taxon>Pseudomonadati</taxon>
        <taxon>Pseudomonadota</taxon>
        <taxon>Alphaproteobacteria</taxon>
        <taxon>Acetobacterales</taxon>
        <taxon>Roseomonadaceae</taxon>
        <taxon>Roseomonas</taxon>
    </lineage>
</organism>
<reference evidence="3 4" key="1">
    <citation type="submission" date="2021-07" db="EMBL/GenBank/DDBJ databases">
        <authorList>
            <person name="So Y."/>
        </authorList>
    </citation>
    <scope>NUCLEOTIDE SEQUENCE [LARGE SCALE GENOMIC DNA]</scope>
    <source>
        <strain evidence="3 4">HJA6</strain>
    </source>
</reference>
<dbReference type="Proteomes" id="UP001196565">
    <property type="component" value="Unassembled WGS sequence"/>
</dbReference>
<dbReference type="PIRSF" id="PIRSF017082">
    <property type="entry name" value="YflP"/>
    <property type="match status" value="1"/>
</dbReference>
<keyword evidence="2" id="KW-0732">Signal</keyword>
<sequence>MRRRALGLSLLGTLATPALALEQRPLRLVVPFAPGGGNDIFARLYAEPLGQRLQRAVVVENRSGASGNIGAEAVVRSPPDGTAMLYASATIAINPSIMANMPFDTERDLLPVSLVVSQPYVAVARADTGVRNVAALRAALQNGRPDWNYGSAGSGSISNIVPALLFRQAGLNVTHVPYRGAGQVVTALLTGEVQFAFLIYPVAKPFLERGDLLPFGVTGTEEMPQLPGIAPFVAQGFPDLVADQWHALFAPRETPMAMAEEVQRGLAETIRTGSIAERLRAEGATPVGSTPQDFAPFFRTELVRWRRIVEAAGVAQAG</sequence>
<comment type="caution">
    <text evidence="3">The sequence shown here is derived from an EMBL/GenBank/DDBJ whole genome shotgun (WGS) entry which is preliminary data.</text>
</comment>
<accession>A0ABS7A4W5</accession>
<dbReference type="EMBL" id="JAHYBZ010000002">
    <property type="protein sequence ID" value="MBW6397315.1"/>
    <property type="molecule type" value="Genomic_DNA"/>
</dbReference>
<feature type="chain" id="PRO_5045246925" description="Tripartite tricarboxylate transporter substrate binding protein" evidence="2">
    <location>
        <begin position="21"/>
        <end position="318"/>
    </location>
</feature>
<dbReference type="Pfam" id="PF03401">
    <property type="entry name" value="TctC"/>
    <property type="match status" value="1"/>
</dbReference>
<gene>
    <name evidence="3" type="ORF">KPL78_05605</name>
</gene>
<evidence type="ECO:0008006" key="5">
    <source>
        <dbReference type="Google" id="ProtNLM"/>
    </source>
</evidence>
<dbReference type="Gene3D" id="3.40.190.150">
    <property type="entry name" value="Bordetella uptake gene, domain 1"/>
    <property type="match status" value="1"/>
</dbReference>
<dbReference type="RefSeq" id="WP_219761939.1">
    <property type="nucleotide sequence ID" value="NZ_JAHYBZ010000002.1"/>
</dbReference>
<evidence type="ECO:0000256" key="1">
    <source>
        <dbReference type="ARBA" id="ARBA00006987"/>
    </source>
</evidence>
<dbReference type="InterPro" id="IPR005064">
    <property type="entry name" value="BUG"/>
</dbReference>
<evidence type="ECO:0000313" key="4">
    <source>
        <dbReference type="Proteomes" id="UP001196565"/>
    </source>
</evidence>
<name>A0ABS7A4W5_9PROT</name>
<protein>
    <recommendedName>
        <fullName evidence="5">Tripartite tricarboxylate transporter substrate binding protein</fullName>
    </recommendedName>
</protein>
<feature type="signal peptide" evidence="2">
    <location>
        <begin position="1"/>
        <end position="20"/>
    </location>
</feature>
<dbReference type="SUPFAM" id="SSF53850">
    <property type="entry name" value="Periplasmic binding protein-like II"/>
    <property type="match status" value="1"/>
</dbReference>
<comment type="similarity">
    <text evidence="1">Belongs to the UPF0065 (bug) family.</text>
</comment>